<dbReference type="Proteomes" id="UP000074108">
    <property type="component" value="Unassembled WGS sequence"/>
</dbReference>
<reference evidence="1 2" key="1">
    <citation type="journal article" date="2016" name="Front. Microbiol.">
        <title>Microevolution Analysis of Bacillus coahuilensis Unveils Differences in Phosphorus Acquisition Strategies and Their Regulation.</title>
        <authorList>
            <person name="Gomez-Lunar Z."/>
            <person name="Hernandez-Gonzalez I."/>
            <person name="Rodriguez-Torres M.D."/>
            <person name="Souza V."/>
            <person name="Olmedo-Alvarez G."/>
        </authorList>
    </citation>
    <scope>NUCLEOTIDE SEQUENCE [LARGE SCALE GENOMIC DNA]</scope>
    <source>
        <strain evidence="2">p1.1.43</strain>
    </source>
</reference>
<evidence type="ECO:0000313" key="1">
    <source>
        <dbReference type="EMBL" id="KUP09204.1"/>
    </source>
</evidence>
<evidence type="ECO:0000313" key="2">
    <source>
        <dbReference type="Proteomes" id="UP000074108"/>
    </source>
</evidence>
<accession>A0A147KCB1</accession>
<name>A0A147KCB1_9BACI</name>
<dbReference type="AlphaFoldDB" id="A0A147KCB1"/>
<dbReference type="PATRIC" id="fig|1150625.3.peg.169"/>
<keyword evidence="2" id="KW-1185">Reference proteome</keyword>
<dbReference type="STRING" id="1150625.Q75_00815"/>
<gene>
    <name evidence="1" type="ORF">Q75_00815</name>
</gene>
<dbReference type="EMBL" id="LDYG01000002">
    <property type="protein sequence ID" value="KUP09204.1"/>
    <property type="molecule type" value="Genomic_DNA"/>
</dbReference>
<organism evidence="1 2">
    <name type="scientific">Bacillus coahuilensis p1.1.43</name>
    <dbReference type="NCBI Taxonomy" id="1150625"/>
    <lineage>
        <taxon>Bacteria</taxon>
        <taxon>Bacillati</taxon>
        <taxon>Bacillota</taxon>
        <taxon>Bacilli</taxon>
        <taxon>Bacillales</taxon>
        <taxon>Bacillaceae</taxon>
        <taxon>Bacillus</taxon>
    </lineage>
</organism>
<comment type="caution">
    <text evidence="1">The sequence shown here is derived from an EMBL/GenBank/DDBJ whole genome shotgun (WGS) entry which is preliminary data.</text>
</comment>
<protein>
    <submittedName>
        <fullName evidence="1">Uncharacterized protein</fullName>
    </submittedName>
</protein>
<sequence length="87" mass="10122">MDLKIDFTTDLLNQIYEKALEEEMLENKKIPSNEDCKVDHFSSYHVTIVADNHTFEHQWSNNTCTVNKDTIQLKRFVDFVAEIGTGN</sequence>
<proteinExistence type="predicted"/>